<evidence type="ECO:0000256" key="1">
    <source>
        <dbReference type="SAM" id="MobiDB-lite"/>
    </source>
</evidence>
<accession>A0A1B6QBS2</accession>
<gene>
    <name evidence="3" type="ORF">SORBI_3002G165900</name>
</gene>
<dbReference type="FunCoup" id="A0A1B6QBS2">
    <property type="interactions" value="213"/>
</dbReference>
<dbReference type="PANTHER" id="PTHR33065">
    <property type="entry name" value="OS07G0486400 PROTEIN"/>
    <property type="match status" value="1"/>
</dbReference>
<dbReference type="AlphaFoldDB" id="A0A1B6QBS2"/>
<dbReference type="Pfam" id="PF20241">
    <property type="entry name" value="DUF6598"/>
    <property type="match status" value="1"/>
</dbReference>
<feature type="domain" description="DUF6598" evidence="2">
    <location>
        <begin position="120"/>
        <end position="172"/>
    </location>
</feature>
<feature type="compositionally biased region" description="Basic residues" evidence="1">
    <location>
        <begin position="23"/>
        <end position="38"/>
    </location>
</feature>
<evidence type="ECO:0000259" key="2">
    <source>
        <dbReference type="Pfam" id="PF20241"/>
    </source>
</evidence>
<organism evidence="3 4">
    <name type="scientific">Sorghum bicolor</name>
    <name type="common">Sorghum</name>
    <name type="synonym">Sorghum vulgare</name>
    <dbReference type="NCBI Taxonomy" id="4558"/>
    <lineage>
        <taxon>Eukaryota</taxon>
        <taxon>Viridiplantae</taxon>
        <taxon>Streptophyta</taxon>
        <taxon>Embryophyta</taxon>
        <taxon>Tracheophyta</taxon>
        <taxon>Spermatophyta</taxon>
        <taxon>Magnoliopsida</taxon>
        <taxon>Liliopsida</taxon>
        <taxon>Poales</taxon>
        <taxon>Poaceae</taxon>
        <taxon>PACMAD clade</taxon>
        <taxon>Panicoideae</taxon>
        <taxon>Andropogonodae</taxon>
        <taxon>Andropogoneae</taxon>
        <taxon>Sorghinae</taxon>
        <taxon>Sorghum</taxon>
    </lineage>
</organism>
<name>A0A1B6QBS2_SORBI</name>
<dbReference type="PANTHER" id="PTHR33065:SF88">
    <property type="entry name" value="OS11G0104220 PROTEIN"/>
    <property type="match status" value="1"/>
</dbReference>
<dbReference type="STRING" id="4558.A0A1B6QBS2"/>
<dbReference type="OMA" id="ACCETIV"/>
<dbReference type="InterPro" id="IPR046533">
    <property type="entry name" value="DUF6598"/>
</dbReference>
<sequence>MSAVQRASPYAIEMEVAGDQARRSGRRRHERKASRRGRHLLERNSELKNPPIRCGEEEEEDNLVIVDEDEGDKDEMRWFRRNWELAFGRSYGSFEDKTPLGPMRYTEGTIPKDACCETIVQIFSVQVTELKDGLKWPLHVYGHVAARDLMDHNRNLLFERERDNCQILSQQVSDCIYLYILLLLF</sequence>
<proteinExistence type="predicted"/>
<dbReference type="EMBL" id="CM000761">
    <property type="protein sequence ID" value="KXG35372.1"/>
    <property type="molecule type" value="Genomic_DNA"/>
</dbReference>
<dbReference type="Proteomes" id="UP000000768">
    <property type="component" value="Chromosome 2"/>
</dbReference>
<reference evidence="4" key="2">
    <citation type="journal article" date="2018" name="Plant J.">
        <title>The Sorghum bicolor reference genome: improved assembly, gene annotations, a transcriptome atlas, and signatures of genome organization.</title>
        <authorList>
            <person name="McCormick R.F."/>
            <person name="Truong S.K."/>
            <person name="Sreedasyam A."/>
            <person name="Jenkins J."/>
            <person name="Shu S."/>
            <person name="Sims D."/>
            <person name="Kennedy M."/>
            <person name="Amirebrahimi M."/>
            <person name="Weers B.D."/>
            <person name="McKinley B."/>
            <person name="Mattison A."/>
            <person name="Morishige D.T."/>
            <person name="Grimwood J."/>
            <person name="Schmutz J."/>
            <person name="Mullet J.E."/>
        </authorList>
    </citation>
    <scope>NUCLEOTIDE SEQUENCE [LARGE SCALE GENOMIC DNA]</scope>
    <source>
        <strain evidence="4">cv. BTx623</strain>
    </source>
</reference>
<reference evidence="3 4" key="1">
    <citation type="journal article" date="2009" name="Nature">
        <title>The Sorghum bicolor genome and the diversification of grasses.</title>
        <authorList>
            <person name="Paterson A.H."/>
            <person name="Bowers J.E."/>
            <person name="Bruggmann R."/>
            <person name="Dubchak I."/>
            <person name="Grimwood J."/>
            <person name="Gundlach H."/>
            <person name="Haberer G."/>
            <person name="Hellsten U."/>
            <person name="Mitros T."/>
            <person name="Poliakov A."/>
            <person name="Schmutz J."/>
            <person name="Spannagl M."/>
            <person name="Tang H."/>
            <person name="Wang X."/>
            <person name="Wicker T."/>
            <person name="Bharti A.K."/>
            <person name="Chapman J."/>
            <person name="Feltus F.A."/>
            <person name="Gowik U."/>
            <person name="Grigoriev I.V."/>
            <person name="Lyons E."/>
            <person name="Maher C.A."/>
            <person name="Martis M."/>
            <person name="Narechania A."/>
            <person name="Otillar R.P."/>
            <person name="Penning B.W."/>
            <person name="Salamov A.A."/>
            <person name="Wang Y."/>
            <person name="Zhang L."/>
            <person name="Carpita N.C."/>
            <person name="Freeling M."/>
            <person name="Gingle A.R."/>
            <person name="Hash C.T."/>
            <person name="Keller B."/>
            <person name="Klein P."/>
            <person name="Kresovich S."/>
            <person name="McCann M.C."/>
            <person name="Ming R."/>
            <person name="Peterson D.G."/>
            <person name="Mehboob-ur-Rahman"/>
            <person name="Ware D."/>
            <person name="Westhoff P."/>
            <person name="Mayer K.F."/>
            <person name="Messing J."/>
            <person name="Rokhsar D.S."/>
        </authorList>
    </citation>
    <scope>NUCLEOTIDE SEQUENCE [LARGE SCALE GENOMIC DNA]</scope>
    <source>
        <strain evidence="4">cv. BTx623</strain>
    </source>
</reference>
<protein>
    <recommendedName>
        <fullName evidence="2">DUF6598 domain-containing protein</fullName>
    </recommendedName>
</protein>
<evidence type="ECO:0000313" key="4">
    <source>
        <dbReference type="Proteomes" id="UP000000768"/>
    </source>
</evidence>
<evidence type="ECO:0000313" key="3">
    <source>
        <dbReference type="EMBL" id="KXG35372.1"/>
    </source>
</evidence>
<keyword evidence="4" id="KW-1185">Reference proteome</keyword>
<dbReference type="Gramene" id="KXG35372">
    <property type="protein sequence ID" value="KXG35372"/>
    <property type="gene ID" value="SORBI_3002G165900"/>
</dbReference>
<dbReference type="InParanoid" id="A0A1B6QBS2"/>
<feature type="region of interest" description="Disordered" evidence="1">
    <location>
        <begin position="15"/>
        <end position="54"/>
    </location>
</feature>
<dbReference type="eggNOG" id="ENOG502RRNC">
    <property type="taxonomic scope" value="Eukaryota"/>
</dbReference>